<dbReference type="Proteomes" id="UP000887116">
    <property type="component" value="Unassembled WGS sequence"/>
</dbReference>
<gene>
    <name evidence="2" type="ORF">TNCT_84991</name>
</gene>
<organism evidence="2 3">
    <name type="scientific">Trichonephila clavata</name>
    <name type="common">Joro spider</name>
    <name type="synonym">Nephila clavata</name>
    <dbReference type="NCBI Taxonomy" id="2740835"/>
    <lineage>
        <taxon>Eukaryota</taxon>
        <taxon>Metazoa</taxon>
        <taxon>Ecdysozoa</taxon>
        <taxon>Arthropoda</taxon>
        <taxon>Chelicerata</taxon>
        <taxon>Arachnida</taxon>
        <taxon>Araneae</taxon>
        <taxon>Araneomorphae</taxon>
        <taxon>Entelegynae</taxon>
        <taxon>Araneoidea</taxon>
        <taxon>Nephilidae</taxon>
        <taxon>Trichonephila</taxon>
    </lineage>
</organism>
<feature type="transmembrane region" description="Helical" evidence="1">
    <location>
        <begin position="46"/>
        <end position="64"/>
    </location>
</feature>
<evidence type="ECO:0000313" key="2">
    <source>
        <dbReference type="EMBL" id="GFR16817.1"/>
    </source>
</evidence>
<dbReference type="EMBL" id="BMAO01037306">
    <property type="protein sequence ID" value="GFR16817.1"/>
    <property type="molecule type" value="Genomic_DNA"/>
</dbReference>
<name>A0A8X6H4D8_TRICU</name>
<protein>
    <submittedName>
        <fullName evidence="2">Uncharacterized protein</fullName>
    </submittedName>
</protein>
<keyword evidence="1" id="KW-1133">Transmembrane helix</keyword>
<keyword evidence="1" id="KW-0812">Transmembrane</keyword>
<dbReference type="AlphaFoldDB" id="A0A8X6H4D8"/>
<accession>A0A8X6H4D8</accession>
<evidence type="ECO:0000256" key="1">
    <source>
        <dbReference type="SAM" id="Phobius"/>
    </source>
</evidence>
<keyword evidence="3" id="KW-1185">Reference proteome</keyword>
<feature type="transmembrane region" description="Helical" evidence="1">
    <location>
        <begin position="71"/>
        <end position="91"/>
    </location>
</feature>
<proteinExistence type="predicted"/>
<keyword evidence="1" id="KW-0472">Membrane</keyword>
<reference evidence="2" key="1">
    <citation type="submission" date="2020-07" db="EMBL/GenBank/DDBJ databases">
        <title>Multicomponent nature underlies the extraordinary mechanical properties of spider dragline silk.</title>
        <authorList>
            <person name="Kono N."/>
            <person name="Nakamura H."/>
            <person name="Mori M."/>
            <person name="Yoshida Y."/>
            <person name="Ohtoshi R."/>
            <person name="Malay A.D."/>
            <person name="Moran D.A.P."/>
            <person name="Tomita M."/>
            <person name="Numata K."/>
            <person name="Arakawa K."/>
        </authorList>
    </citation>
    <scope>NUCLEOTIDE SEQUENCE</scope>
</reference>
<evidence type="ECO:0000313" key="3">
    <source>
        <dbReference type="Proteomes" id="UP000887116"/>
    </source>
</evidence>
<comment type="caution">
    <text evidence="2">The sequence shown here is derived from an EMBL/GenBank/DDBJ whole genome shotgun (WGS) entry which is preliminary data.</text>
</comment>
<sequence>MIEICIEHLSTYQNGRGETKWSWPQTPAGSFSIEVWLRGLVPLKKLRVLGYLSCIGVSIVYWGIYRVLGYLSCIGVSIVYWGIYGVLGYLWVYWVSIVYWGICRVLGCLPCIGVK</sequence>